<keyword evidence="5" id="KW-0472">Membrane</keyword>
<proteinExistence type="predicted"/>
<dbReference type="SUPFAM" id="SSF56954">
    <property type="entry name" value="Outer membrane efflux proteins (OEP)"/>
    <property type="match status" value="1"/>
</dbReference>
<dbReference type="GO" id="GO:0015562">
    <property type="term" value="F:efflux transmembrane transporter activity"/>
    <property type="evidence" value="ECO:0007669"/>
    <property type="project" value="InterPro"/>
</dbReference>
<evidence type="ECO:0000256" key="7">
    <source>
        <dbReference type="SAM" id="MobiDB-lite"/>
    </source>
</evidence>
<feature type="region of interest" description="Disordered" evidence="7">
    <location>
        <begin position="63"/>
        <end position="93"/>
    </location>
</feature>
<dbReference type="InterPro" id="IPR051906">
    <property type="entry name" value="TolC-like"/>
</dbReference>
<keyword evidence="3" id="KW-1134">Transmembrane beta strand</keyword>
<comment type="caution">
    <text evidence="8">The sequence shown here is derived from an EMBL/GenBank/DDBJ whole genome shotgun (WGS) entry which is preliminary data.</text>
</comment>
<dbReference type="GO" id="GO:0009279">
    <property type="term" value="C:cell outer membrane"/>
    <property type="evidence" value="ECO:0007669"/>
    <property type="project" value="UniProtKB-SubCell"/>
</dbReference>
<dbReference type="EMBL" id="LNQE01000267">
    <property type="protein sequence ID" value="KUG28015.1"/>
    <property type="molecule type" value="Genomic_DNA"/>
</dbReference>
<protein>
    <submittedName>
        <fullName evidence="8">Outer membrane efflux protein</fullName>
    </submittedName>
</protein>
<evidence type="ECO:0000256" key="2">
    <source>
        <dbReference type="ARBA" id="ARBA00022448"/>
    </source>
</evidence>
<evidence type="ECO:0000256" key="3">
    <source>
        <dbReference type="ARBA" id="ARBA00022452"/>
    </source>
</evidence>
<dbReference type="AlphaFoldDB" id="A0A0W8G4C4"/>
<accession>A0A0W8G4C4</accession>
<dbReference type="PANTHER" id="PTHR30026">
    <property type="entry name" value="OUTER MEMBRANE PROTEIN TOLC"/>
    <property type="match status" value="1"/>
</dbReference>
<sequence length="508" mass="56722">MGGFFVSLCADMGMSGRPARLFGQALARLKRKGVFRLGAACFFLALLTALAAFQPASVQAADPGRYTKDKTKPAAPDQPAATAKDAAAPKTNVTEAATPLRSPANFDECIRVALAQSPLLVKSSIDIETKRLDLGDAYSNFIPTLSINTTYYFNRPSTSGRKEPYTLSFSTGIWNPVMTIFEVQARKDMINIAVLSHLQVISEGLKRVGYNFLQLGMMEEQTAIVKEKSDMAAQLLEYAQTRSSLGQGTDLDVRIAESKITLVKAEADKLRNTKLMLMDDLKFILGVPFIQKVDLELGDARTQALADFDPYTVTGEVLRENSYELKIQEYNKALQRKNITVSYIKFIPTFNFGFQSVDALSDTASQTGLPLYPYVTATLPLDWWTKSRDVNRQYKKLGQIESEARAKEFKLVSEFQRTMASLATADADVRYAVARRDLAQLKLQQTQFRYETGQTEFDSIVAAMDEYLSAKQEVLMKELSKSQALFELRFLSGHLQRAYINTTVQENM</sequence>
<organism evidence="8">
    <name type="scientific">hydrocarbon metagenome</name>
    <dbReference type="NCBI Taxonomy" id="938273"/>
    <lineage>
        <taxon>unclassified sequences</taxon>
        <taxon>metagenomes</taxon>
        <taxon>ecological metagenomes</taxon>
    </lineage>
</organism>
<evidence type="ECO:0000256" key="4">
    <source>
        <dbReference type="ARBA" id="ARBA00022692"/>
    </source>
</evidence>
<dbReference type="GO" id="GO:0015288">
    <property type="term" value="F:porin activity"/>
    <property type="evidence" value="ECO:0007669"/>
    <property type="project" value="TreeGrafter"/>
</dbReference>
<dbReference type="GO" id="GO:1990281">
    <property type="term" value="C:efflux pump complex"/>
    <property type="evidence" value="ECO:0007669"/>
    <property type="project" value="TreeGrafter"/>
</dbReference>
<evidence type="ECO:0000256" key="5">
    <source>
        <dbReference type="ARBA" id="ARBA00023136"/>
    </source>
</evidence>
<feature type="compositionally biased region" description="Low complexity" evidence="7">
    <location>
        <begin position="73"/>
        <end position="91"/>
    </location>
</feature>
<evidence type="ECO:0000256" key="6">
    <source>
        <dbReference type="ARBA" id="ARBA00023237"/>
    </source>
</evidence>
<gene>
    <name evidence="8" type="ORF">ASZ90_002128</name>
</gene>
<dbReference type="Pfam" id="PF02321">
    <property type="entry name" value="OEP"/>
    <property type="match status" value="1"/>
</dbReference>
<dbReference type="InterPro" id="IPR003423">
    <property type="entry name" value="OMP_efflux"/>
</dbReference>
<name>A0A0W8G4C4_9ZZZZ</name>
<dbReference type="Gene3D" id="1.20.1600.10">
    <property type="entry name" value="Outer membrane efflux proteins (OEP)"/>
    <property type="match status" value="1"/>
</dbReference>
<evidence type="ECO:0000256" key="1">
    <source>
        <dbReference type="ARBA" id="ARBA00004442"/>
    </source>
</evidence>
<comment type="subcellular location">
    <subcellularLocation>
        <location evidence="1">Cell outer membrane</location>
    </subcellularLocation>
</comment>
<dbReference type="PANTHER" id="PTHR30026:SF20">
    <property type="entry name" value="OUTER MEMBRANE PROTEIN TOLC"/>
    <property type="match status" value="1"/>
</dbReference>
<keyword evidence="2" id="KW-0813">Transport</keyword>
<keyword evidence="6" id="KW-0998">Cell outer membrane</keyword>
<keyword evidence="4" id="KW-0812">Transmembrane</keyword>
<reference evidence="8" key="1">
    <citation type="journal article" date="2015" name="Proc. Natl. Acad. Sci. U.S.A.">
        <title>Networks of energetic and metabolic interactions define dynamics in microbial communities.</title>
        <authorList>
            <person name="Embree M."/>
            <person name="Liu J.K."/>
            <person name="Al-Bassam M.M."/>
            <person name="Zengler K."/>
        </authorList>
    </citation>
    <scope>NUCLEOTIDE SEQUENCE</scope>
</reference>
<evidence type="ECO:0000313" key="8">
    <source>
        <dbReference type="EMBL" id="KUG28015.1"/>
    </source>
</evidence>